<keyword evidence="2" id="KW-1185">Reference proteome</keyword>
<dbReference type="GeneID" id="19203334"/>
<dbReference type="RefSeq" id="XP_007769687.1">
    <property type="nucleotide sequence ID" value="XM_007771497.1"/>
</dbReference>
<evidence type="ECO:0000313" key="1">
    <source>
        <dbReference type="EMBL" id="EIW80858.1"/>
    </source>
</evidence>
<organism evidence="1 2">
    <name type="scientific">Coniophora puteana (strain RWD-64-598)</name>
    <name type="common">Brown rot fungus</name>
    <dbReference type="NCBI Taxonomy" id="741705"/>
    <lineage>
        <taxon>Eukaryota</taxon>
        <taxon>Fungi</taxon>
        <taxon>Dikarya</taxon>
        <taxon>Basidiomycota</taxon>
        <taxon>Agaricomycotina</taxon>
        <taxon>Agaricomycetes</taxon>
        <taxon>Agaricomycetidae</taxon>
        <taxon>Boletales</taxon>
        <taxon>Coniophorineae</taxon>
        <taxon>Coniophoraceae</taxon>
        <taxon>Coniophora</taxon>
    </lineage>
</organism>
<dbReference type="AlphaFoldDB" id="A0A5M3MNW2"/>
<dbReference type="Proteomes" id="UP000053558">
    <property type="component" value="Unassembled WGS sequence"/>
</dbReference>
<comment type="caution">
    <text evidence="1">The sequence shown here is derived from an EMBL/GenBank/DDBJ whole genome shotgun (WGS) entry which is preliminary data.</text>
</comment>
<name>A0A5M3MNW2_CONPW</name>
<evidence type="ECO:0000313" key="2">
    <source>
        <dbReference type="Proteomes" id="UP000053558"/>
    </source>
</evidence>
<proteinExistence type="predicted"/>
<dbReference type="KEGG" id="cput:CONPUDRAFT_154847"/>
<protein>
    <submittedName>
        <fullName evidence="1">Uncharacterized protein</fullName>
    </submittedName>
</protein>
<gene>
    <name evidence="1" type="ORF">CONPUDRAFT_154847</name>
</gene>
<dbReference type="EMBL" id="JH711579">
    <property type="protein sequence ID" value="EIW80858.1"/>
    <property type="molecule type" value="Genomic_DNA"/>
</dbReference>
<reference evidence="2" key="1">
    <citation type="journal article" date="2012" name="Science">
        <title>The Paleozoic origin of enzymatic lignin decomposition reconstructed from 31 fungal genomes.</title>
        <authorList>
            <person name="Floudas D."/>
            <person name="Binder M."/>
            <person name="Riley R."/>
            <person name="Barry K."/>
            <person name="Blanchette R.A."/>
            <person name="Henrissat B."/>
            <person name="Martinez A.T."/>
            <person name="Otillar R."/>
            <person name="Spatafora J.W."/>
            <person name="Yadav J.S."/>
            <person name="Aerts A."/>
            <person name="Benoit I."/>
            <person name="Boyd A."/>
            <person name="Carlson A."/>
            <person name="Copeland A."/>
            <person name="Coutinho P.M."/>
            <person name="de Vries R.P."/>
            <person name="Ferreira P."/>
            <person name="Findley K."/>
            <person name="Foster B."/>
            <person name="Gaskell J."/>
            <person name="Glotzer D."/>
            <person name="Gorecki P."/>
            <person name="Heitman J."/>
            <person name="Hesse C."/>
            <person name="Hori C."/>
            <person name="Igarashi K."/>
            <person name="Jurgens J.A."/>
            <person name="Kallen N."/>
            <person name="Kersten P."/>
            <person name="Kohler A."/>
            <person name="Kuees U."/>
            <person name="Kumar T.K.A."/>
            <person name="Kuo A."/>
            <person name="LaButti K."/>
            <person name="Larrondo L.F."/>
            <person name="Lindquist E."/>
            <person name="Ling A."/>
            <person name="Lombard V."/>
            <person name="Lucas S."/>
            <person name="Lundell T."/>
            <person name="Martin R."/>
            <person name="McLaughlin D.J."/>
            <person name="Morgenstern I."/>
            <person name="Morin E."/>
            <person name="Murat C."/>
            <person name="Nagy L.G."/>
            <person name="Nolan M."/>
            <person name="Ohm R.A."/>
            <person name="Patyshakuliyeva A."/>
            <person name="Rokas A."/>
            <person name="Ruiz-Duenas F.J."/>
            <person name="Sabat G."/>
            <person name="Salamov A."/>
            <person name="Samejima M."/>
            <person name="Schmutz J."/>
            <person name="Slot J.C."/>
            <person name="St John F."/>
            <person name="Stenlid J."/>
            <person name="Sun H."/>
            <person name="Sun S."/>
            <person name="Syed K."/>
            <person name="Tsang A."/>
            <person name="Wiebenga A."/>
            <person name="Young D."/>
            <person name="Pisabarro A."/>
            <person name="Eastwood D.C."/>
            <person name="Martin F."/>
            <person name="Cullen D."/>
            <person name="Grigoriev I.V."/>
            <person name="Hibbett D.S."/>
        </authorList>
    </citation>
    <scope>NUCLEOTIDE SEQUENCE [LARGE SCALE GENOMIC DNA]</scope>
    <source>
        <strain evidence="2">RWD-64-598 SS2</strain>
    </source>
</reference>
<accession>A0A5M3MNW2</accession>
<sequence>MVLLVILAQSSNPNLAPTLPTASITTNNYYAMATLPTVYAYFAASKKNC</sequence>